<proteinExistence type="predicted"/>
<name>F3PVQ6_9BACE</name>
<gene>
    <name evidence="1" type="ORF">HMPREF9446_02834</name>
</gene>
<dbReference type="Gene3D" id="3.40.50.300">
    <property type="entry name" value="P-loop containing nucleotide triphosphate hydrolases"/>
    <property type="match status" value="1"/>
</dbReference>
<reference evidence="1 2" key="1">
    <citation type="submission" date="2011-02" db="EMBL/GenBank/DDBJ databases">
        <authorList>
            <person name="Weinstock G."/>
            <person name="Sodergren E."/>
            <person name="Clifton S."/>
            <person name="Fulton L."/>
            <person name="Fulton B."/>
            <person name="Courtney L."/>
            <person name="Fronick C."/>
            <person name="Harrison M."/>
            <person name="Strong C."/>
            <person name="Farmer C."/>
            <person name="Delahaunty K."/>
            <person name="Markovic C."/>
            <person name="Hall O."/>
            <person name="Minx P."/>
            <person name="Tomlinson C."/>
            <person name="Mitreva M."/>
            <person name="Hou S."/>
            <person name="Chen J."/>
            <person name="Wollam A."/>
            <person name="Pepin K.H."/>
            <person name="Johnson M."/>
            <person name="Bhonagiri V."/>
            <person name="Zhang X."/>
            <person name="Suruliraj S."/>
            <person name="Warren W."/>
            <person name="Chinwalla A."/>
            <person name="Mardis E.R."/>
            <person name="Wilson R.K."/>
        </authorList>
    </citation>
    <scope>NUCLEOTIDE SEQUENCE [LARGE SCALE GENOMIC DNA]</scope>
    <source>
        <strain evidence="1 2">YIT 12057</strain>
    </source>
</reference>
<accession>F3PVQ6</accession>
<dbReference type="InterPro" id="IPR027417">
    <property type="entry name" value="P-loop_NTPase"/>
</dbReference>
<comment type="caution">
    <text evidence="1">The sequence shown here is derived from an EMBL/GenBank/DDBJ whole genome shotgun (WGS) entry which is preliminary data.</text>
</comment>
<organism evidence="1 2">
    <name type="scientific">Bacteroides fluxus YIT 12057</name>
    <dbReference type="NCBI Taxonomy" id="763034"/>
    <lineage>
        <taxon>Bacteria</taxon>
        <taxon>Pseudomonadati</taxon>
        <taxon>Bacteroidota</taxon>
        <taxon>Bacteroidia</taxon>
        <taxon>Bacteroidales</taxon>
        <taxon>Bacteroidaceae</taxon>
        <taxon>Bacteroides</taxon>
    </lineage>
</organism>
<protein>
    <submittedName>
        <fullName evidence="1">Conserved domain protein</fullName>
    </submittedName>
</protein>
<keyword evidence="2" id="KW-1185">Reference proteome</keyword>
<dbReference type="GeneID" id="86050294"/>
<dbReference type="STRING" id="763034.HMPREF9446_02834"/>
<dbReference type="EMBL" id="AFBN01000082">
    <property type="protein sequence ID" value="EGF53420.1"/>
    <property type="molecule type" value="Genomic_DNA"/>
</dbReference>
<dbReference type="Proteomes" id="UP000003416">
    <property type="component" value="Unassembled WGS sequence"/>
</dbReference>
<dbReference type="eggNOG" id="COG0125">
    <property type="taxonomic scope" value="Bacteria"/>
</dbReference>
<evidence type="ECO:0000313" key="1">
    <source>
        <dbReference type="EMBL" id="EGF53420.1"/>
    </source>
</evidence>
<sequence>MITKQQFLTTFFDQLNEIGVDYFVYGEYRQLPVDTGGSDIDMVVNGKDFDKTTALLLSLAQKSKVIIASKYANANAHFYRCLSLDWGVQVDILRDGLHFKGVSYYPLAKLCKHVIRHNGIKVVNCEYGFFVDYFKEIIHKGKAKEKYRTAVMEALQNHEEELDEEIKEIYGDKALQLIKSNFTMDGLNHIGISLQQIIHRNILKGKTITQLQTKLVLAQRLFSKKPGYVIAVLGTDGSGKSTIINAITPWLNQGFHHGVIYNHLRPNVIPDLGVMFGKKKAIGKGEVPTVCSDPHGQKPSGFVGSLVRWGYYLLDYTFGYMKSVWKTIHIHSKVFIFDRYYYDYYIDQRRSRTSLPRWILRLGECMVPTPDLILCLGGDPQKIYNRKPETSLEEVTRQTHVLQDFCRNRNKAVWIDTTTTPQESIRAAQSAILKMLSVRFN</sequence>
<evidence type="ECO:0000313" key="2">
    <source>
        <dbReference type="Proteomes" id="UP000003416"/>
    </source>
</evidence>
<dbReference type="HOGENOM" id="CLU_670237_0_0_10"/>
<dbReference type="AlphaFoldDB" id="F3PVQ6"/>
<dbReference type="RefSeq" id="WP_009126073.1">
    <property type="nucleotide sequence ID" value="NZ_GL882676.1"/>
</dbReference>
<dbReference type="SUPFAM" id="SSF52540">
    <property type="entry name" value="P-loop containing nucleoside triphosphate hydrolases"/>
    <property type="match status" value="2"/>
</dbReference>